<comment type="caution">
    <text evidence="9">The sequence shown here is derived from an EMBL/GenBank/DDBJ whole genome shotgun (WGS) entry which is preliminary data.</text>
</comment>
<keyword evidence="3" id="KW-0597">Phosphoprotein</keyword>
<dbReference type="PRINTS" id="PR00344">
    <property type="entry name" value="BCTRLSENSOR"/>
</dbReference>
<dbReference type="InterPro" id="IPR000014">
    <property type="entry name" value="PAS"/>
</dbReference>
<dbReference type="SMART" id="SM00091">
    <property type="entry name" value="PAS"/>
    <property type="match status" value="1"/>
</dbReference>
<dbReference type="Pfam" id="PF02518">
    <property type="entry name" value="HATPase_c"/>
    <property type="match status" value="1"/>
</dbReference>
<evidence type="ECO:0000259" key="7">
    <source>
        <dbReference type="PROSITE" id="PS50112"/>
    </source>
</evidence>
<dbReference type="SUPFAM" id="SSF55874">
    <property type="entry name" value="ATPase domain of HSP90 chaperone/DNA topoisomerase II/histidine kinase"/>
    <property type="match status" value="1"/>
</dbReference>
<feature type="domain" description="Histidine kinase" evidence="5">
    <location>
        <begin position="360"/>
        <end position="580"/>
    </location>
</feature>
<feature type="domain" description="Response regulatory" evidence="6">
    <location>
        <begin position="603"/>
        <end position="713"/>
    </location>
</feature>
<dbReference type="EMBL" id="QNRK01000039">
    <property type="protein sequence ID" value="RBP04545.1"/>
    <property type="molecule type" value="Genomic_DNA"/>
</dbReference>
<dbReference type="SUPFAM" id="SSF52172">
    <property type="entry name" value="CheY-like"/>
    <property type="match status" value="1"/>
</dbReference>
<reference evidence="9 10" key="1">
    <citation type="submission" date="2018-06" db="EMBL/GenBank/DDBJ databases">
        <title>Genomic Encyclopedia of Type Strains, Phase IV (KMG-IV): sequencing the most valuable type-strain genomes for metagenomic binning, comparative biology and taxonomic classification.</title>
        <authorList>
            <person name="Goeker M."/>
        </authorList>
    </citation>
    <scope>NUCLEOTIDE SEQUENCE [LARGE SCALE GENOMIC DNA]</scope>
    <source>
        <strain evidence="9 10">DSM 24875</strain>
    </source>
</reference>
<dbReference type="Pfam" id="PF13426">
    <property type="entry name" value="PAS_9"/>
    <property type="match status" value="1"/>
</dbReference>
<evidence type="ECO:0000256" key="1">
    <source>
        <dbReference type="ARBA" id="ARBA00000085"/>
    </source>
</evidence>
<feature type="compositionally biased region" description="Basic and acidic residues" evidence="4">
    <location>
        <begin position="134"/>
        <end position="146"/>
    </location>
</feature>
<dbReference type="PROSITE" id="PS50109">
    <property type="entry name" value="HIS_KIN"/>
    <property type="match status" value="1"/>
</dbReference>
<feature type="region of interest" description="Disordered" evidence="4">
    <location>
        <begin position="61"/>
        <end position="92"/>
    </location>
</feature>
<dbReference type="SMART" id="SM00448">
    <property type="entry name" value="REC"/>
    <property type="match status" value="1"/>
</dbReference>
<feature type="domain" description="PAS" evidence="7">
    <location>
        <begin position="213"/>
        <end position="259"/>
    </location>
</feature>
<feature type="compositionally biased region" description="Low complexity" evidence="4">
    <location>
        <begin position="77"/>
        <end position="92"/>
    </location>
</feature>
<evidence type="ECO:0000256" key="2">
    <source>
        <dbReference type="ARBA" id="ARBA00012438"/>
    </source>
</evidence>
<dbReference type="InterPro" id="IPR005467">
    <property type="entry name" value="His_kinase_dom"/>
</dbReference>
<dbReference type="InterPro" id="IPR001789">
    <property type="entry name" value="Sig_transdc_resp-reg_receiver"/>
</dbReference>
<proteinExistence type="predicted"/>
<dbReference type="InterPro" id="IPR000700">
    <property type="entry name" value="PAS-assoc_C"/>
</dbReference>
<evidence type="ECO:0000256" key="3">
    <source>
        <dbReference type="PROSITE-ProRule" id="PRU00169"/>
    </source>
</evidence>
<sequence>MFWSSGRRRQRTAWIESEAEALVRELGNAGYDAARRKERGANDFSAARSWRAVKDAIARRTGQRQASIAVTPQDQTAQASPEPALASAAPPANDDVNFQELVAAIRSAPGGSKPIGTEASEPAATGDAPGPGRLDPDLDHRAERSVPDGASYRAAAWTDPALGSRASGFARFDASLAAAAAHTFLYHQSDRTDPMKAMDAMTSIDTPGPSMTQDEQARLLLEAVTDYAIYMLDPNGIVLSWNPGAERFKGYAASEIIGKPFSVFYTAEDIARGEPRRALDTATAEGRFASEGWRIRKDGRRFWASVAVDPIRAPDGALRGFAKITRDITAEVEAQRAVELAQAALFQSQKMEAIGQVTGGIATDFNNQLSVVRASLELVRKRLPKDHPSSGLIDNAVLGTVRAAALTKRMLSLSQRHELRSESIDLPSLVGEMIDLLQSCLGPSMTIDTEMAPTLNTILSDPRQIELALINLVLNAREAMPRGGAVTIAIREEHVPPGHRTNLAAGDYACLSVIDPGEGMDQTTLARAVEPFFTTRGTSKGSGLGLPMVHSIVTRSGGALALASVQGKGTTVELWFPIEQRQGKAASAPESSRGVGGRSGPLTVLAVDDDALVLVNLSAMIEDLGHKVQRAGSGRQALEILAREASVDLLITDQAMPGMTGAALVEMVMGMRPTLRTILASEPSERLPDMGDQVSLAKPFHQEDLARAIAEAFARDAPNQNVLTFPKRDIAP</sequence>
<dbReference type="Gene3D" id="3.30.565.10">
    <property type="entry name" value="Histidine kinase-like ATPase, C-terminal domain"/>
    <property type="match status" value="1"/>
</dbReference>
<dbReference type="InterPro" id="IPR036890">
    <property type="entry name" value="HATPase_C_sf"/>
</dbReference>
<evidence type="ECO:0000259" key="8">
    <source>
        <dbReference type="PROSITE" id="PS50113"/>
    </source>
</evidence>
<dbReference type="Gene3D" id="1.10.287.130">
    <property type="match status" value="1"/>
</dbReference>
<dbReference type="PANTHER" id="PTHR43065:SF49">
    <property type="entry name" value="HISTIDINE KINASE"/>
    <property type="match status" value="1"/>
</dbReference>
<evidence type="ECO:0000256" key="4">
    <source>
        <dbReference type="SAM" id="MobiDB-lite"/>
    </source>
</evidence>
<dbReference type="CDD" id="cd00130">
    <property type="entry name" value="PAS"/>
    <property type="match status" value="1"/>
</dbReference>
<dbReference type="Proteomes" id="UP000253529">
    <property type="component" value="Unassembled WGS sequence"/>
</dbReference>
<dbReference type="Gene3D" id="3.40.50.2300">
    <property type="match status" value="1"/>
</dbReference>
<dbReference type="PROSITE" id="PS50113">
    <property type="entry name" value="PAC"/>
    <property type="match status" value="1"/>
</dbReference>
<name>A0A366ESU1_9HYPH</name>
<dbReference type="GO" id="GO:0004673">
    <property type="term" value="F:protein histidine kinase activity"/>
    <property type="evidence" value="ECO:0007669"/>
    <property type="project" value="UniProtKB-EC"/>
</dbReference>
<dbReference type="RefSeq" id="WP_113892110.1">
    <property type="nucleotide sequence ID" value="NZ_QNRK01000039.1"/>
</dbReference>
<comment type="catalytic activity">
    <reaction evidence="1">
        <text>ATP + protein L-histidine = ADP + protein N-phospho-L-histidine.</text>
        <dbReference type="EC" id="2.7.13.3"/>
    </reaction>
</comment>
<feature type="domain" description="PAC" evidence="8">
    <location>
        <begin position="288"/>
        <end position="340"/>
    </location>
</feature>
<dbReference type="SUPFAM" id="SSF55785">
    <property type="entry name" value="PYP-like sensor domain (PAS domain)"/>
    <property type="match status" value="1"/>
</dbReference>
<feature type="compositionally biased region" description="Polar residues" evidence="4">
    <location>
        <begin position="63"/>
        <end position="76"/>
    </location>
</feature>
<accession>A0A366ESU1</accession>
<dbReference type="InterPro" id="IPR035965">
    <property type="entry name" value="PAS-like_dom_sf"/>
</dbReference>
<dbReference type="PANTHER" id="PTHR43065">
    <property type="entry name" value="SENSOR HISTIDINE KINASE"/>
    <property type="match status" value="1"/>
</dbReference>
<dbReference type="InterPro" id="IPR003594">
    <property type="entry name" value="HATPase_dom"/>
</dbReference>
<dbReference type="NCBIfam" id="TIGR00229">
    <property type="entry name" value="sensory_box"/>
    <property type="match status" value="1"/>
</dbReference>
<dbReference type="OrthoDB" id="9796100at2"/>
<dbReference type="InterPro" id="IPR011006">
    <property type="entry name" value="CheY-like_superfamily"/>
</dbReference>
<evidence type="ECO:0000259" key="5">
    <source>
        <dbReference type="PROSITE" id="PS50109"/>
    </source>
</evidence>
<keyword evidence="10" id="KW-1185">Reference proteome</keyword>
<dbReference type="AlphaFoldDB" id="A0A366ESU1"/>
<dbReference type="GO" id="GO:0000160">
    <property type="term" value="P:phosphorelay signal transduction system"/>
    <property type="evidence" value="ECO:0007669"/>
    <property type="project" value="InterPro"/>
</dbReference>
<feature type="modified residue" description="4-aspartylphosphate" evidence="3">
    <location>
        <position position="653"/>
    </location>
</feature>
<evidence type="ECO:0000313" key="9">
    <source>
        <dbReference type="EMBL" id="RBP04545.1"/>
    </source>
</evidence>
<dbReference type="SMART" id="SM00387">
    <property type="entry name" value="HATPase_c"/>
    <property type="match status" value="1"/>
</dbReference>
<organism evidence="9 10">
    <name type="scientific">Roseiarcus fermentans</name>
    <dbReference type="NCBI Taxonomy" id="1473586"/>
    <lineage>
        <taxon>Bacteria</taxon>
        <taxon>Pseudomonadati</taxon>
        <taxon>Pseudomonadota</taxon>
        <taxon>Alphaproteobacteria</taxon>
        <taxon>Hyphomicrobiales</taxon>
        <taxon>Roseiarcaceae</taxon>
        <taxon>Roseiarcus</taxon>
    </lineage>
</organism>
<feature type="region of interest" description="Disordered" evidence="4">
    <location>
        <begin position="108"/>
        <end position="146"/>
    </location>
</feature>
<dbReference type="PROSITE" id="PS50110">
    <property type="entry name" value="RESPONSE_REGULATORY"/>
    <property type="match status" value="1"/>
</dbReference>
<dbReference type="EC" id="2.7.13.3" evidence="2"/>
<protein>
    <recommendedName>
        <fullName evidence="2">histidine kinase</fullName>
        <ecNumber evidence="2">2.7.13.3</ecNumber>
    </recommendedName>
</protein>
<evidence type="ECO:0000313" key="10">
    <source>
        <dbReference type="Proteomes" id="UP000253529"/>
    </source>
</evidence>
<gene>
    <name evidence="9" type="ORF">DFR50_13922</name>
</gene>
<dbReference type="PROSITE" id="PS50112">
    <property type="entry name" value="PAS"/>
    <property type="match status" value="1"/>
</dbReference>
<dbReference type="Pfam" id="PF00072">
    <property type="entry name" value="Response_reg"/>
    <property type="match status" value="1"/>
</dbReference>
<dbReference type="Gene3D" id="3.30.450.20">
    <property type="entry name" value="PAS domain"/>
    <property type="match status" value="1"/>
</dbReference>
<evidence type="ECO:0000259" key="6">
    <source>
        <dbReference type="PROSITE" id="PS50110"/>
    </source>
</evidence>
<dbReference type="InterPro" id="IPR004358">
    <property type="entry name" value="Sig_transdc_His_kin-like_C"/>
</dbReference>